<dbReference type="Proteomes" id="UP001589710">
    <property type="component" value="Unassembled WGS sequence"/>
</dbReference>
<name>A0ABV5REZ8_9ACTN</name>
<gene>
    <name evidence="2" type="ORF">ACFFTL_29875</name>
</gene>
<protein>
    <submittedName>
        <fullName evidence="2">Uncharacterized protein</fullName>
    </submittedName>
</protein>
<reference evidence="2 3" key="1">
    <citation type="submission" date="2024-09" db="EMBL/GenBank/DDBJ databases">
        <authorList>
            <person name="Sun Q."/>
            <person name="Mori K."/>
        </authorList>
    </citation>
    <scope>NUCLEOTIDE SEQUENCE [LARGE SCALE GENOMIC DNA]</scope>
    <source>
        <strain evidence="2 3">JCM 3331</strain>
    </source>
</reference>
<evidence type="ECO:0000256" key="1">
    <source>
        <dbReference type="SAM" id="MobiDB-lite"/>
    </source>
</evidence>
<evidence type="ECO:0000313" key="3">
    <source>
        <dbReference type="Proteomes" id="UP001589710"/>
    </source>
</evidence>
<accession>A0ABV5REZ8</accession>
<keyword evidence="3" id="KW-1185">Reference proteome</keyword>
<dbReference type="RefSeq" id="WP_345517570.1">
    <property type="nucleotide sequence ID" value="NZ_BAAAXD010000045.1"/>
</dbReference>
<dbReference type="EMBL" id="JBHMCG010000131">
    <property type="protein sequence ID" value="MFB9576377.1"/>
    <property type="molecule type" value="Genomic_DNA"/>
</dbReference>
<sequence>MSDTLLALSIPLLVFAGGIYAGCENWWRRRHPAPPSPYTHQAARLAEREMAEAATEIVDEAYATLGAFYGAAEAPEPAAQRPTPAETIGAASAPGVPGVTPGAAARPGRGRSYPASAQRG</sequence>
<comment type="caution">
    <text evidence="2">The sequence shown here is derived from an EMBL/GenBank/DDBJ whole genome shotgun (WGS) entry which is preliminary data.</text>
</comment>
<evidence type="ECO:0000313" key="2">
    <source>
        <dbReference type="EMBL" id="MFB9576377.1"/>
    </source>
</evidence>
<organism evidence="2 3">
    <name type="scientific">Streptomyces yanii</name>
    <dbReference type="NCBI Taxonomy" id="78510"/>
    <lineage>
        <taxon>Bacteria</taxon>
        <taxon>Bacillati</taxon>
        <taxon>Actinomycetota</taxon>
        <taxon>Actinomycetes</taxon>
        <taxon>Kitasatosporales</taxon>
        <taxon>Streptomycetaceae</taxon>
        <taxon>Streptomyces</taxon>
    </lineage>
</organism>
<feature type="compositionally biased region" description="Low complexity" evidence="1">
    <location>
        <begin position="75"/>
        <end position="86"/>
    </location>
</feature>
<feature type="region of interest" description="Disordered" evidence="1">
    <location>
        <begin position="75"/>
        <end position="120"/>
    </location>
</feature>
<proteinExistence type="predicted"/>